<dbReference type="CDD" id="cd06606">
    <property type="entry name" value="STKc_MAPKKK"/>
    <property type="match status" value="1"/>
</dbReference>
<dbReference type="GO" id="GO:0007165">
    <property type="term" value="P:signal transduction"/>
    <property type="evidence" value="ECO:0007669"/>
    <property type="project" value="TreeGrafter"/>
</dbReference>
<dbReference type="Proteomes" id="UP001454036">
    <property type="component" value="Unassembled WGS sequence"/>
</dbReference>
<evidence type="ECO:0000256" key="5">
    <source>
        <dbReference type="PROSITE-ProRule" id="PRU10141"/>
    </source>
</evidence>
<dbReference type="InterPro" id="IPR017441">
    <property type="entry name" value="Protein_kinase_ATP_BS"/>
</dbReference>
<protein>
    <recommendedName>
        <fullName evidence="7">Protein kinase domain-containing protein</fullName>
    </recommendedName>
</protein>
<evidence type="ECO:0000256" key="1">
    <source>
        <dbReference type="ARBA" id="ARBA00022679"/>
    </source>
</evidence>
<dbReference type="InterPro" id="IPR008271">
    <property type="entry name" value="Ser/Thr_kinase_AS"/>
</dbReference>
<dbReference type="EMBL" id="BAABME010003762">
    <property type="protein sequence ID" value="GAA0160044.1"/>
    <property type="molecule type" value="Genomic_DNA"/>
</dbReference>
<dbReference type="PANTHER" id="PTHR48011">
    <property type="entry name" value="CCR4-NOT TRANSCRIPTIONAL COMPLEX SUBUNIT CAF120-RELATED"/>
    <property type="match status" value="1"/>
</dbReference>
<evidence type="ECO:0000256" key="2">
    <source>
        <dbReference type="ARBA" id="ARBA00022741"/>
    </source>
</evidence>
<name>A0AAV3Q8E0_LITER</name>
<dbReference type="GO" id="GO:0004674">
    <property type="term" value="F:protein serine/threonine kinase activity"/>
    <property type="evidence" value="ECO:0007669"/>
    <property type="project" value="UniProtKB-KW"/>
</dbReference>
<comment type="similarity">
    <text evidence="6">Belongs to the protein kinase superfamily.</text>
</comment>
<dbReference type="PROSITE" id="PS50011">
    <property type="entry name" value="PROTEIN_KINASE_DOM"/>
    <property type="match status" value="1"/>
</dbReference>
<feature type="binding site" evidence="5">
    <location>
        <position position="32"/>
    </location>
    <ligand>
        <name>ATP</name>
        <dbReference type="ChEBI" id="CHEBI:30616"/>
    </ligand>
</feature>
<gene>
    <name evidence="8" type="ORF">LIER_16688</name>
</gene>
<keyword evidence="9" id="KW-1185">Reference proteome</keyword>
<evidence type="ECO:0000256" key="6">
    <source>
        <dbReference type="RuleBase" id="RU000304"/>
    </source>
</evidence>
<feature type="domain" description="Protein kinase" evidence="7">
    <location>
        <begin position="3"/>
        <end position="261"/>
    </location>
</feature>
<dbReference type="SMART" id="SM00220">
    <property type="entry name" value="S_TKc"/>
    <property type="match status" value="1"/>
</dbReference>
<keyword evidence="1" id="KW-0808">Transferase</keyword>
<evidence type="ECO:0000256" key="3">
    <source>
        <dbReference type="ARBA" id="ARBA00022777"/>
    </source>
</evidence>
<keyword evidence="2 5" id="KW-0547">Nucleotide-binding</keyword>
<evidence type="ECO:0000313" key="9">
    <source>
        <dbReference type="Proteomes" id="UP001454036"/>
    </source>
</evidence>
<accession>A0AAV3Q8E0</accession>
<dbReference type="PANTHER" id="PTHR48011:SF4">
    <property type="entry name" value="MITOGEN-ACTIVATED PROTEIN KINASE KINASE KINASE 19"/>
    <property type="match status" value="1"/>
</dbReference>
<keyword evidence="6" id="KW-0723">Serine/threonine-protein kinase</keyword>
<keyword evidence="4 5" id="KW-0067">ATP-binding</keyword>
<evidence type="ECO:0000259" key="7">
    <source>
        <dbReference type="PROSITE" id="PS50011"/>
    </source>
</evidence>
<dbReference type="InterPro" id="IPR000719">
    <property type="entry name" value="Prot_kinase_dom"/>
</dbReference>
<dbReference type="Pfam" id="PF00069">
    <property type="entry name" value="Pkinase"/>
    <property type="match status" value="1"/>
</dbReference>
<organism evidence="8 9">
    <name type="scientific">Lithospermum erythrorhizon</name>
    <name type="common">Purple gromwell</name>
    <name type="synonym">Lithospermum officinale var. erythrorhizon</name>
    <dbReference type="NCBI Taxonomy" id="34254"/>
    <lineage>
        <taxon>Eukaryota</taxon>
        <taxon>Viridiplantae</taxon>
        <taxon>Streptophyta</taxon>
        <taxon>Embryophyta</taxon>
        <taxon>Tracheophyta</taxon>
        <taxon>Spermatophyta</taxon>
        <taxon>Magnoliopsida</taxon>
        <taxon>eudicotyledons</taxon>
        <taxon>Gunneridae</taxon>
        <taxon>Pentapetalae</taxon>
        <taxon>asterids</taxon>
        <taxon>lamiids</taxon>
        <taxon>Boraginales</taxon>
        <taxon>Boraginaceae</taxon>
        <taxon>Boraginoideae</taxon>
        <taxon>Lithospermeae</taxon>
        <taxon>Lithospermum</taxon>
    </lineage>
</organism>
<dbReference type="PROSITE" id="PS00107">
    <property type="entry name" value="PROTEIN_KINASE_ATP"/>
    <property type="match status" value="1"/>
</dbReference>
<dbReference type="Gene3D" id="1.10.510.10">
    <property type="entry name" value="Transferase(Phosphotransferase) domain 1"/>
    <property type="match status" value="1"/>
</dbReference>
<comment type="caution">
    <text evidence="8">The sequence shown here is derived from an EMBL/GenBank/DDBJ whole genome shotgun (WGS) entry which is preliminary data.</text>
</comment>
<evidence type="ECO:0000313" key="8">
    <source>
        <dbReference type="EMBL" id="GAA0160044.1"/>
    </source>
</evidence>
<proteinExistence type="inferred from homology"/>
<reference evidence="8 9" key="1">
    <citation type="submission" date="2024-01" db="EMBL/GenBank/DDBJ databases">
        <title>The complete chloroplast genome sequence of Lithospermum erythrorhizon: insights into the phylogenetic relationship among Boraginaceae species and the maternal lineages of purple gromwells.</title>
        <authorList>
            <person name="Okada T."/>
            <person name="Watanabe K."/>
        </authorList>
    </citation>
    <scope>NUCLEOTIDE SEQUENCE [LARGE SCALE GENOMIC DNA]</scope>
</reference>
<dbReference type="SUPFAM" id="SSF56112">
    <property type="entry name" value="Protein kinase-like (PK-like)"/>
    <property type="match status" value="1"/>
</dbReference>
<dbReference type="AlphaFoldDB" id="A0AAV3Q8E0"/>
<keyword evidence="3" id="KW-0418">Kinase</keyword>
<dbReference type="InterPro" id="IPR011009">
    <property type="entry name" value="Kinase-like_dom_sf"/>
</dbReference>
<dbReference type="InterPro" id="IPR052751">
    <property type="entry name" value="Plant_MAPKKK"/>
</dbReference>
<dbReference type="GO" id="GO:0005524">
    <property type="term" value="F:ATP binding"/>
    <property type="evidence" value="ECO:0007669"/>
    <property type="project" value="UniProtKB-UniRule"/>
</dbReference>
<sequence>MDWSRGHVIGHGSSASVSVAVSTLSGDVFAVKSTELSQADWLQMEEKIISTLNSPHIVAYKGCDTTIENNKPMFNLKMEYVSGGTIGDAIRKQGDSSKLQESMIGNYTKQIVQGLDYLHSLGIVHCDIKPSNILLAKNGDVKIADFGCAKRVEICDRLVISGTPMFMAPEVVLGEEQSYPADIWSLGCTIIEMASGCSPWSHLMTTTTSPAYVLYKIALSGESPNFPNSLSDKAKDFLEKCLTSDPRQRWTAKQLLEHNFLKEFDTINVGQSQECDLTSPTSILDHAVWNLGEESEMPSSSPSESIIQECLENSPKQRIMKLSNNSEKAKWAWEETWVTIRTNVGGGGGGDDDDGGQNLIANSSVGYVSYNASCTTSNSCSFFRS</sequence>
<dbReference type="PROSITE" id="PS00108">
    <property type="entry name" value="PROTEIN_KINASE_ST"/>
    <property type="match status" value="1"/>
</dbReference>
<evidence type="ECO:0000256" key="4">
    <source>
        <dbReference type="ARBA" id="ARBA00022840"/>
    </source>
</evidence>